<dbReference type="Proteomes" id="UP000038083">
    <property type="component" value="Unassembled WGS sequence"/>
</dbReference>
<organism evidence="1 2">
    <name type="scientific">Capnocytophaga cynodegmi</name>
    <dbReference type="NCBI Taxonomy" id="28189"/>
    <lineage>
        <taxon>Bacteria</taxon>
        <taxon>Pseudomonadati</taxon>
        <taxon>Bacteroidota</taxon>
        <taxon>Flavobacteriia</taxon>
        <taxon>Flavobacteriales</taxon>
        <taxon>Flavobacteriaceae</taxon>
        <taxon>Capnocytophaga</taxon>
    </lineage>
</organism>
<gene>
    <name evidence="1" type="ORF">CCYN74_430016</name>
</gene>
<dbReference type="EMBL" id="CDOG01000038">
    <property type="protein sequence ID" value="CEN40534.1"/>
    <property type="molecule type" value="Genomic_DNA"/>
</dbReference>
<dbReference type="AlphaFoldDB" id="A0A0B7HPF8"/>
<dbReference type="RefSeq" id="WP_156127713.1">
    <property type="nucleotide sequence ID" value="NZ_CDOG01000038.1"/>
</dbReference>
<evidence type="ECO:0000313" key="1">
    <source>
        <dbReference type="EMBL" id="CEN40534.1"/>
    </source>
</evidence>
<sequence length="201" mass="23326">MKNQLKTFVVRTMPIPLEGAKELITDFIRDNRNVTEYAHLFENENKINQKVTEFLKDEGKIVRPCSFYVYSDGIRNSSLFVADEKGTCRLVGDTKNILPQNVEMVTALAVSNSVLRIENPPHHLGEVTDFSIKGYVDENQSIVKKNILISGFWEYNKQTNEIMFPENQHIDSGKIYNILITYERDEFPQEFLWLRKFSLGI</sequence>
<dbReference type="OrthoDB" id="9983093at2"/>
<accession>A0A0B7HPF8</accession>
<proteinExistence type="predicted"/>
<reference evidence="1 2" key="1">
    <citation type="submission" date="2015-01" db="EMBL/GenBank/DDBJ databases">
        <authorList>
            <person name="Xiang T."/>
            <person name="Song Y."/>
            <person name="Huang L."/>
            <person name="Wang B."/>
            <person name="Wu P."/>
        </authorList>
    </citation>
    <scope>NUCLEOTIDE SEQUENCE [LARGE SCALE GENOMIC DNA]</scope>
    <source>
        <strain evidence="1 2">Ccy74</strain>
    </source>
</reference>
<evidence type="ECO:0000313" key="2">
    <source>
        <dbReference type="Proteomes" id="UP000038083"/>
    </source>
</evidence>
<protein>
    <submittedName>
        <fullName evidence="1">Uncharacterized protein</fullName>
    </submittedName>
</protein>
<name>A0A0B7HPF8_9FLAO</name>